<feature type="domain" description="HTH cro/C1-type" evidence="5">
    <location>
        <begin position="2"/>
        <end position="46"/>
    </location>
</feature>
<dbReference type="AlphaFoldDB" id="A0A7G9GE51"/>
<dbReference type="PANTHER" id="PTHR30146:SF154">
    <property type="entry name" value="TRANSCRIPTION REGULATOR, MEMBER OF GALR FAMILY"/>
    <property type="match status" value="1"/>
</dbReference>
<dbReference type="InterPro" id="IPR000843">
    <property type="entry name" value="HTH_LacI"/>
</dbReference>
<dbReference type="PANTHER" id="PTHR30146">
    <property type="entry name" value="LACI-RELATED TRANSCRIPTIONAL REPRESSOR"/>
    <property type="match status" value="1"/>
</dbReference>
<evidence type="ECO:0000256" key="3">
    <source>
        <dbReference type="ARBA" id="ARBA00023163"/>
    </source>
</evidence>
<dbReference type="InterPro" id="IPR001387">
    <property type="entry name" value="Cro/C1-type_HTH"/>
</dbReference>
<organism evidence="6 7">
    <name type="scientific">Wansuia hejianensis</name>
    <dbReference type="NCBI Taxonomy" id="2763667"/>
    <lineage>
        <taxon>Bacteria</taxon>
        <taxon>Bacillati</taxon>
        <taxon>Bacillota</taxon>
        <taxon>Clostridia</taxon>
        <taxon>Lachnospirales</taxon>
        <taxon>Lachnospiraceae</taxon>
        <taxon>Wansuia</taxon>
    </lineage>
</organism>
<dbReference type="Gene3D" id="3.40.50.2300">
    <property type="match status" value="2"/>
</dbReference>
<proteinExistence type="predicted"/>
<dbReference type="SUPFAM" id="SSF53850">
    <property type="entry name" value="Periplasmic binding protein-like II"/>
    <property type="match status" value="1"/>
</dbReference>
<dbReference type="SMART" id="SM00354">
    <property type="entry name" value="HTH_LACI"/>
    <property type="match status" value="1"/>
</dbReference>
<dbReference type="Pfam" id="PF13377">
    <property type="entry name" value="Peripla_BP_3"/>
    <property type="match status" value="1"/>
</dbReference>
<dbReference type="Pfam" id="PF01547">
    <property type="entry name" value="SBP_bac_1"/>
    <property type="match status" value="1"/>
</dbReference>
<keyword evidence="2" id="KW-0238">DNA-binding</keyword>
<dbReference type="InterPro" id="IPR046335">
    <property type="entry name" value="LacI/GalR-like_sensor"/>
</dbReference>
<dbReference type="KEGG" id="whj:H9Q79_01950"/>
<dbReference type="SUPFAM" id="SSF53822">
    <property type="entry name" value="Periplasmic binding protein-like I"/>
    <property type="match status" value="1"/>
</dbReference>
<evidence type="ECO:0000259" key="5">
    <source>
        <dbReference type="PROSITE" id="PS50943"/>
    </source>
</evidence>
<dbReference type="RefSeq" id="WP_249329088.1">
    <property type="nucleotide sequence ID" value="NZ_CP060635.1"/>
</dbReference>
<evidence type="ECO:0000313" key="6">
    <source>
        <dbReference type="EMBL" id="QNM09083.1"/>
    </source>
</evidence>
<dbReference type="CDD" id="cd06267">
    <property type="entry name" value="PBP1_LacI_sugar_binding-like"/>
    <property type="match status" value="1"/>
</dbReference>
<dbReference type="GO" id="GO:0000976">
    <property type="term" value="F:transcription cis-regulatory region binding"/>
    <property type="evidence" value="ECO:0007669"/>
    <property type="project" value="TreeGrafter"/>
</dbReference>
<keyword evidence="3" id="KW-0804">Transcription</keyword>
<dbReference type="Proteomes" id="UP000515860">
    <property type="component" value="Chromosome"/>
</dbReference>
<dbReference type="InterPro" id="IPR010982">
    <property type="entry name" value="Lambda_DNA-bd_dom_sf"/>
</dbReference>
<sequence>MITLKEVATRAGVSIATVSYCVNGTKSVSAATRSKVMKAIEELNYVPNAAARSLKSESIMEIGVVFPDIDDYYRSEILKGIVDQSEGKNYSVTVAFSYNSPKMERKIINDFVGKNVRGLIIDTCQPENADYFRKNVLERNISNVFIEHCPEGLNVNFLAFDNYKSYYYLTQKLLEKGYERIAVVTGPWRLPPAYSAIKGYEDALKSKGKEVDEALVVHTDSSKESSFRETMQQLIKNPPQAVITPSESILKGALEAFRVCGLRVPEDICVLTLGEETWNRSNSYPGVLHTSRSAYAMGEQCTRLLLKDMEAPALFQKEFHLLDDNLEDLEESRLEIPEAVRPAPRNRPEKKNDVLRILATSLTLNSIQAIQLLAENFTLQTQIDVEFETCDLQELFDRIVQEADQPESSYDICVYDVSWLRYLANAGVLKNMTNLLEDRPELKARFMKKNLSNCYYHDVCYGVPIIGGTHLLFYRRDLFETPSIQRTFQQQHHLPLRPPATWTEFNGIAKFFTRKYNPDSPTLAGTAIEGGLTEDLTLEILVRLWSFGGGLLDENGKLTLNTPQNIRGFQSILETASYTCQNATETSRDKVFQDFGNGKIAMMISFSEYASKIRDETHSDIITKIGYSQMPGRMPANVGWNLGVNPRTEKMEAIEKFFDWCSGRQNSYYMTILSGQSAVVYPHKNHELIKLYPWLTLSESGQKSSRSRIYPYRGKQKLVKPREIELIIKDLFLEMQEKPDKISELLVSGQKRIEKLFS</sequence>
<evidence type="ECO:0000313" key="7">
    <source>
        <dbReference type="Proteomes" id="UP000515860"/>
    </source>
</evidence>
<dbReference type="CDD" id="cd01392">
    <property type="entry name" value="HTH_LacI"/>
    <property type="match status" value="1"/>
</dbReference>
<evidence type="ECO:0000259" key="4">
    <source>
        <dbReference type="PROSITE" id="PS50932"/>
    </source>
</evidence>
<evidence type="ECO:0000256" key="2">
    <source>
        <dbReference type="ARBA" id="ARBA00023125"/>
    </source>
</evidence>
<dbReference type="PROSITE" id="PS50932">
    <property type="entry name" value="HTH_LACI_2"/>
    <property type="match status" value="1"/>
</dbReference>
<dbReference type="GO" id="GO:0003700">
    <property type="term" value="F:DNA-binding transcription factor activity"/>
    <property type="evidence" value="ECO:0007669"/>
    <property type="project" value="TreeGrafter"/>
</dbReference>
<dbReference type="Gene3D" id="3.40.190.10">
    <property type="entry name" value="Periplasmic binding protein-like II"/>
    <property type="match status" value="2"/>
</dbReference>
<accession>A0A7G9GE51</accession>
<dbReference type="SUPFAM" id="SSF47413">
    <property type="entry name" value="lambda repressor-like DNA-binding domains"/>
    <property type="match status" value="1"/>
</dbReference>
<name>A0A7G9GE51_9FIRM</name>
<dbReference type="EMBL" id="CP060635">
    <property type="protein sequence ID" value="QNM09083.1"/>
    <property type="molecule type" value="Genomic_DNA"/>
</dbReference>
<dbReference type="PROSITE" id="PS50943">
    <property type="entry name" value="HTH_CROC1"/>
    <property type="match status" value="1"/>
</dbReference>
<gene>
    <name evidence="6" type="ORF">H9Q79_01950</name>
</gene>
<dbReference type="Pfam" id="PF00356">
    <property type="entry name" value="LacI"/>
    <property type="match status" value="1"/>
</dbReference>
<protein>
    <submittedName>
        <fullName evidence="6">Extracellular solute-binding protein</fullName>
    </submittedName>
</protein>
<reference evidence="6 7" key="1">
    <citation type="submission" date="2020-08" db="EMBL/GenBank/DDBJ databases">
        <authorList>
            <person name="Liu C."/>
            <person name="Sun Q."/>
        </authorList>
    </citation>
    <scope>NUCLEOTIDE SEQUENCE [LARGE SCALE GENOMIC DNA]</scope>
    <source>
        <strain evidence="6 7">NSJ-29</strain>
    </source>
</reference>
<keyword evidence="1" id="KW-0805">Transcription regulation</keyword>
<keyword evidence="7" id="KW-1185">Reference proteome</keyword>
<dbReference type="InterPro" id="IPR028082">
    <property type="entry name" value="Peripla_BP_I"/>
</dbReference>
<feature type="domain" description="HTH lacI-type" evidence="4">
    <location>
        <begin position="2"/>
        <end position="56"/>
    </location>
</feature>
<evidence type="ECO:0000256" key="1">
    <source>
        <dbReference type="ARBA" id="ARBA00023015"/>
    </source>
</evidence>
<dbReference type="Gene3D" id="1.10.260.40">
    <property type="entry name" value="lambda repressor-like DNA-binding domains"/>
    <property type="match status" value="1"/>
</dbReference>
<dbReference type="InterPro" id="IPR006059">
    <property type="entry name" value="SBP"/>
</dbReference>